<feature type="compositionally biased region" description="Basic residues" evidence="1">
    <location>
        <begin position="62"/>
        <end position="74"/>
    </location>
</feature>
<organism evidence="2 3">
    <name type="scientific">Araneus ventricosus</name>
    <name type="common">Orbweaver spider</name>
    <name type="synonym">Epeira ventricosa</name>
    <dbReference type="NCBI Taxonomy" id="182803"/>
    <lineage>
        <taxon>Eukaryota</taxon>
        <taxon>Metazoa</taxon>
        <taxon>Ecdysozoa</taxon>
        <taxon>Arthropoda</taxon>
        <taxon>Chelicerata</taxon>
        <taxon>Arachnida</taxon>
        <taxon>Araneae</taxon>
        <taxon>Araneomorphae</taxon>
        <taxon>Entelegynae</taxon>
        <taxon>Araneoidea</taxon>
        <taxon>Araneidae</taxon>
        <taxon>Araneus</taxon>
    </lineage>
</organism>
<evidence type="ECO:0000256" key="1">
    <source>
        <dbReference type="SAM" id="MobiDB-lite"/>
    </source>
</evidence>
<protein>
    <submittedName>
        <fullName evidence="2">Uncharacterized protein</fullName>
    </submittedName>
</protein>
<proteinExistence type="predicted"/>
<evidence type="ECO:0000313" key="2">
    <source>
        <dbReference type="EMBL" id="GBN10845.1"/>
    </source>
</evidence>
<keyword evidence="3" id="KW-1185">Reference proteome</keyword>
<dbReference type="Proteomes" id="UP000499080">
    <property type="component" value="Unassembled WGS sequence"/>
</dbReference>
<feature type="compositionally biased region" description="Polar residues" evidence="1">
    <location>
        <begin position="90"/>
        <end position="106"/>
    </location>
</feature>
<feature type="region of interest" description="Disordered" evidence="1">
    <location>
        <begin position="62"/>
        <end position="106"/>
    </location>
</feature>
<accession>A0A4Y2L817</accession>
<dbReference type="AlphaFoldDB" id="A0A4Y2L817"/>
<dbReference type="EMBL" id="BGPR01005510">
    <property type="protein sequence ID" value="GBN10845.1"/>
    <property type="molecule type" value="Genomic_DNA"/>
</dbReference>
<name>A0A4Y2L817_ARAVE</name>
<comment type="caution">
    <text evidence="2">The sequence shown here is derived from an EMBL/GenBank/DDBJ whole genome shotgun (WGS) entry which is preliminary data.</text>
</comment>
<reference evidence="2 3" key="1">
    <citation type="journal article" date="2019" name="Sci. Rep.">
        <title>Orb-weaving spider Araneus ventricosus genome elucidates the spidroin gene catalogue.</title>
        <authorList>
            <person name="Kono N."/>
            <person name="Nakamura H."/>
            <person name="Ohtoshi R."/>
            <person name="Moran D.A.P."/>
            <person name="Shinohara A."/>
            <person name="Yoshida Y."/>
            <person name="Fujiwara M."/>
            <person name="Mori M."/>
            <person name="Tomita M."/>
            <person name="Arakawa K."/>
        </authorList>
    </citation>
    <scope>NUCLEOTIDE SEQUENCE [LARGE SCALE GENOMIC DNA]</scope>
</reference>
<gene>
    <name evidence="2" type="ORF">AVEN_230278_1</name>
</gene>
<evidence type="ECO:0000313" key="3">
    <source>
        <dbReference type="Proteomes" id="UP000499080"/>
    </source>
</evidence>
<sequence length="106" mass="12429">MKVAEPRHRGQRSHLTPLSRAYCFLGRKDIMSLSSRQGNTHRKLFEHLQNVKPSIEFEAKLKHVKKGKRDKPRAKPYLAQHTSKEKKPSRTSSTSQWAFQYKTLQE</sequence>